<feature type="compositionally biased region" description="Polar residues" evidence="1">
    <location>
        <begin position="135"/>
        <end position="152"/>
    </location>
</feature>
<dbReference type="PANTHER" id="PTHR16524">
    <property type="entry name" value="CELL DEATH REGULATOR AVEN"/>
    <property type="match status" value="1"/>
</dbReference>
<keyword evidence="3" id="KW-1185">Reference proteome</keyword>
<feature type="region of interest" description="Disordered" evidence="1">
    <location>
        <begin position="1"/>
        <end position="152"/>
    </location>
</feature>
<feature type="compositionally biased region" description="Gly residues" evidence="1">
    <location>
        <begin position="8"/>
        <end position="20"/>
    </location>
</feature>
<accession>A0ABS2XFR9</accession>
<dbReference type="InterPro" id="IPR026187">
    <property type="entry name" value="Aven"/>
</dbReference>
<proteinExistence type="predicted"/>
<gene>
    <name evidence="2" type="primary">Aven</name>
    <name evidence="2" type="ORF">GTO93_0000407</name>
</gene>
<dbReference type="PANTHER" id="PTHR16524:SF2">
    <property type="entry name" value="CELL DEATH REGULATOR AVEN"/>
    <property type="match status" value="1"/>
</dbReference>
<feature type="non-terminal residue" evidence="2">
    <location>
        <position position="1"/>
    </location>
</feature>
<evidence type="ECO:0000256" key="1">
    <source>
        <dbReference type="SAM" id="MobiDB-lite"/>
    </source>
</evidence>
<comment type="caution">
    <text evidence="2">The sequence shown here is derived from an EMBL/GenBank/DDBJ whole genome shotgun (WGS) entry which is preliminary data.</text>
</comment>
<reference evidence="2" key="1">
    <citation type="journal article" date="2021" name="Cell">
        <title>Tracing the genetic footprints of vertebrate landing in non-teleost ray-finned fishes.</title>
        <authorList>
            <person name="Bi X."/>
            <person name="Wang K."/>
            <person name="Yang L."/>
            <person name="Pan H."/>
            <person name="Jiang H."/>
            <person name="Wei Q."/>
            <person name="Fang M."/>
            <person name="Yu H."/>
            <person name="Zhu C."/>
            <person name="Cai Y."/>
            <person name="He Y."/>
            <person name="Gan X."/>
            <person name="Zeng H."/>
            <person name="Yu D."/>
            <person name="Zhu Y."/>
            <person name="Jiang H."/>
            <person name="Qiu Q."/>
            <person name="Yang H."/>
            <person name="Zhang Y.E."/>
            <person name="Wang W."/>
            <person name="Zhu M."/>
            <person name="He S."/>
            <person name="Zhang G."/>
        </authorList>
    </citation>
    <scope>NUCLEOTIDE SEQUENCE</scope>
    <source>
        <strain evidence="2">Pddl_001</strain>
    </source>
</reference>
<feature type="compositionally biased region" description="Basic residues" evidence="1">
    <location>
        <begin position="49"/>
        <end position="59"/>
    </location>
</feature>
<feature type="compositionally biased region" description="Basic and acidic residues" evidence="1">
    <location>
        <begin position="25"/>
        <end position="48"/>
    </location>
</feature>
<dbReference type="EMBL" id="JAAWVQ010027662">
    <property type="protein sequence ID" value="MBN3273110.1"/>
    <property type="molecule type" value="Genomic_DNA"/>
</dbReference>
<feature type="compositionally biased region" description="Basic and acidic residues" evidence="1">
    <location>
        <begin position="110"/>
        <end position="120"/>
    </location>
</feature>
<name>A0ABS2XFR9_POLSP</name>
<protein>
    <submittedName>
        <fullName evidence="2">AVEN regulator</fullName>
    </submittedName>
</protein>
<evidence type="ECO:0000313" key="2">
    <source>
        <dbReference type="EMBL" id="MBN3273110.1"/>
    </source>
</evidence>
<dbReference type="Proteomes" id="UP001166093">
    <property type="component" value="Unassembled WGS sequence"/>
</dbReference>
<evidence type="ECO:0000313" key="3">
    <source>
        <dbReference type="Proteomes" id="UP001166093"/>
    </source>
</evidence>
<sequence length="152" mass="16708">MEPRGRNRGSGRGGGRGGRGGWRRNAGDKQYRDHHGGEGSETGAPEHRGRGRGGAHRGRGRQEHRGRGHPSPRGRISEKEVEEEVDVKHSDDEDFGPSASSRRKLVSNWDRYEAAEKEGIGESGQSQRGEDFSVLLSSAGRNDQTMKQCCFV</sequence>
<organism evidence="2 3">
    <name type="scientific">Polyodon spathula</name>
    <name type="common">North American paddlefish</name>
    <name type="synonym">Squalus spathula</name>
    <dbReference type="NCBI Taxonomy" id="7913"/>
    <lineage>
        <taxon>Eukaryota</taxon>
        <taxon>Metazoa</taxon>
        <taxon>Chordata</taxon>
        <taxon>Craniata</taxon>
        <taxon>Vertebrata</taxon>
        <taxon>Euteleostomi</taxon>
        <taxon>Actinopterygii</taxon>
        <taxon>Chondrostei</taxon>
        <taxon>Acipenseriformes</taxon>
        <taxon>Polyodontidae</taxon>
        <taxon>Polyodon</taxon>
    </lineage>
</organism>
<feature type="non-terminal residue" evidence="2">
    <location>
        <position position="152"/>
    </location>
</feature>